<feature type="signal peptide" evidence="2">
    <location>
        <begin position="1"/>
        <end position="30"/>
    </location>
</feature>
<reference evidence="4" key="1">
    <citation type="submission" date="2019-03" db="EMBL/GenBank/DDBJ databases">
        <title>Flavobacterium sp.</title>
        <authorList>
            <person name="Kim H."/>
        </authorList>
    </citation>
    <scope>NUCLEOTIDE SEQUENCE [LARGE SCALE GENOMIC DNA]</scope>
    <source>
        <strain evidence="4">GS13</strain>
    </source>
</reference>
<feature type="transmembrane region" description="Helical" evidence="1">
    <location>
        <begin position="50"/>
        <end position="67"/>
    </location>
</feature>
<proteinExistence type="predicted"/>
<keyword evidence="1" id="KW-0812">Transmembrane</keyword>
<dbReference type="Proteomes" id="UP000291124">
    <property type="component" value="Chromosome"/>
</dbReference>
<dbReference type="KEGG" id="fnk:E1750_17120"/>
<feature type="chain" id="PRO_5020188499" description="Signal peptidase" evidence="2">
    <location>
        <begin position="31"/>
        <end position="79"/>
    </location>
</feature>
<dbReference type="RefSeq" id="WP_133277938.1">
    <property type="nucleotide sequence ID" value="NZ_CP037933.1"/>
</dbReference>
<organism evidence="3 4">
    <name type="scientific">Flavobacterium nackdongense</name>
    <dbReference type="NCBI Taxonomy" id="2547394"/>
    <lineage>
        <taxon>Bacteria</taxon>
        <taxon>Pseudomonadati</taxon>
        <taxon>Bacteroidota</taxon>
        <taxon>Flavobacteriia</taxon>
        <taxon>Flavobacteriales</taxon>
        <taxon>Flavobacteriaceae</taxon>
        <taxon>Flavobacterium</taxon>
    </lineage>
</organism>
<name>A0A4P6YDP3_9FLAO</name>
<keyword evidence="4" id="KW-1185">Reference proteome</keyword>
<protein>
    <recommendedName>
        <fullName evidence="5">Signal peptidase</fullName>
    </recommendedName>
</protein>
<dbReference type="AlphaFoldDB" id="A0A4P6YDP3"/>
<accession>A0A4P6YDP3</accession>
<evidence type="ECO:0000256" key="2">
    <source>
        <dbReference type="SAM" id="SignalP"/>
    </source>
</evidence>
<evidence type="ECO:0000313" key="3">
    <source>
        <dbReference type="EMBL" id="QBN20438.1"/>
    </source>
</evidence>
<keyword evidence="2" id="KW-0732">Signal</keyword>
<keyword evidence="1" id="KW-0472">Membrane</keyword>
<sequence length="79" mass="8991">MKNTNRFSTIVNKTLLLVIFMMVSIPEAFAQDPTDLPDAPVDEPAAPIDDYVWVMGLIGLVFVFLRFRAMTQQESRTQE</sequence>
<evidence type="ECO:0000256" key="1">
    <source>
        <dbReference type="SAM" id="Phobius"/>
    </source>
</evidence>
<evidence type="ECO:0000313" key="4">
    <source>
        <dbReference type="Proteomes" id="UP000291124"/>
    </source>
</evidence>
<evidence type="ECO:0008006" key="5">
    <source>
        <dbReference type="Google" id="ProtNLM"/>
    </source>
</evidence>
<dbReference type="EMBL" id="CP037933">
    <property type="protein sequence ID" value="QBN20438.1"/>
    <property type="molecule type" value="Genomic_DNA"/>
</dbReference>
<gene>
    <name evidence="3" type="ORF">E1750_17120</name>
</gene>
<keyword evidence="1" id="KW-1133">Transmembrane helix</keyword>